<reference evidence="14 15" key="1">
    <citation type="submission" date="2020-04" db="EMBL/GenBank/DDBJ databases">
        <title>Usitatibacter rugosus gen. nov., sp. nov. and Usitatibacter palustris sp. nov., novel members of Usitatibacteraceae fam. nov. within the order Nitrosomonadales isolated from soil.</title>
        <authorList>
            <person name="Huber K.J."/>
            <person name="Neumann-Schaal M."/>
            <person name="Geppert A."/>
            <person name="Luckner M."/>
            <person name="Wanner G."/>
            <person name="Overmann J."/>
        </authorList>
    </citation>
    <scope>NUCLEOTIDE SEQUENCE [LARGE SCALE GENOMIC DNA]</scope>
    <source>
        <strain evidence="14 15">Swamp67</strain>
    </source>
</reference>
<keyword evidence="15" id="KW-1185">Reference proteome</keyword>
<feature type="domain" description="Metallo-beta-lactamase" evidence="13">
    <location>
        <begin position="19"/>
        <end position="204"/>
    </location>
</feature>
<dbReference type="SUPFAM" id="SSF56281">
    <property type="entry name" value="Metallo-hydrolase/oxidoreductase"/>
    <property type="match status" value="1"/>
</dbReference>
<dbReference type="InterPro" id="IPR001279">
    <property type="entry name" value="Metallo-B-lactamas"/>
</dbReference>
<evidence type="ECO:0000313" key="14">
    <source>
        <dbReference type="EMBL" id="QJR14972.1"/>
    </source>
</evidence>
<keyword evidence="12" id="KW-0046">Antibiotic resistance</keyword>
<dbReference type="InterPro" id="IPR050855">
    <property type="entry name" value="NDM-1-like"/>
</dbReference>
<dbReference type="GO" id="GO:0008270">
    <property type="term" value="F:zinc ion binding"/>
    <property type="evidence" value="ECO:0007669"/>
    <property type="project" value="InterPro"/>
</dbReference>
<dbReference type="EC" id="3.5.2.6" evidence="6"/>
<dbReference type="PANTHER" id="PTHR42951:SF4">
    <property type="entry name" value="ACYL-COENZYME A THIOESTERASE MBLAC2"/>
    <property type="match status" value="1"/>
</dbReference>
<evidence type="ECO:0000256" key="7">
    <source>
        <dbReference type="ARBA" id="ARBA00022723"/>
    </source>
</evidence>
<comment type="cofactor">
    <cofactor evidence="2">
        <name>Zn(2+)</name>
        <dbReference type="ChEBI" id="CHEBI:29105"/>
    </cofactor>
</comment>
<dbReference type="GO" id="GO:0008800">
    <property type="term" value="F:beta-lactamase activity"/>
    <property type="evidence" value="ECO:0007669"/>
    <property type="project" value="UniProtKB-EC"/>
</dbReference>
<keyword evidence="11" id="KW-0862">Zinc</keyword>
<dbReference type="GO" id="GO:0046677">
    <property type="term" value="P:response to antibiotic"/>
    <property type="evidence" value="ECO:0007669"/>
    <property type="project" value="UniProtKB-KW"/>
</dbReference>
<dbReference type="KEGG" id="upl:DSM104440_01787"/>
<proteinExistence type="inferred from homology"/>
<dbReference type="GO" id="GO:0017001">
    <property type="term" value="P:antibiotic catabolic process"/>
    <property type="evidence" value="ECO:0007669"/>
    <property type="project" value="InterPro"/>
</dbReference>
<protein>
    <recommendedName>
        <fullName evidence="6">beta-lactamase</fullName>
        <ecNumber evidence="6">3.5.2.6</ecNumber>
    </recommendedName>
</protein>
<dbReference type="Proteomes" id="UP000503096">
    <property type="component" value="Chromosome"/>
</dbReference>
<evidence type="ECO:0000259" key="13">
    <source>
        <dbReference type="SMART" id="SM00849"/>
    </source>
</evidence>
<evidence type="ECO:0000256" key="12">
    <source>
        <dbReference type="ARBA" id="ARBA00023251"/>
    </source>
</evidence>
<evidence type="ECO:0000256" key="3">
    <source>
        <dbReference type="ARBA" id="ARBA00004418"/>
    </source>
</evidence>
<evidence type="ECO:0000256" key="8">
    <source>
        <dbReference type="ARBA" id="ARBA00022729"/>
    </source>
</evidence>
<dbReference type="InParanoid" id="A0A6M4H6J2"/>
<keyword evidence="10 14" id="KW-0378">Hydrolase</keyword>
<gene>
    <name evidence="14" type="primary">gloB_1</name>
    <name evidence="14" type="ORF">DSM104440_01787</name>
</gene>
<sequence length="308" mass="33550">MNTPLLPQSVRVIQRGWLNCNQVVLLEGGNNVLIDSGYCTHREQTLERLAGPEGLDGKPLERLINTHCHSDHMGGNAAVAHATGCTITIPEGEAKHVVPWTEQSVWMKRFDQRADPFHFDATLAAGDTFEAAGFEWQAIAAPGHDMDALMYFEPRNRILVSGDALWENGMGFVWPEHAGPHIAAAQETLSRIEALDPATVIPGHGAPFHDAKGSIASVRSKLEAFARDPAKNARHVVKVLFVFALLDKQSMHVDDIADYVGTCACYRELSDRFLGLDNAALAQWLVADLERAGAISSAKGVIRPTMSA</sequence>
<evidence type="ECO:0000256" key="6">
    <source>
        <dbReference type="ARBA" id="ARBA00012865"/>
    </source>
</evidence>
<dbReference type="InterPro" id="IPR001018">
    <property type="entry name" value="Beta-lactamase_class-B_CS"/>
</dbReference>
<comment type="catalytic activity">
    <reaction evidence="1">
        <text>a beta-lactam + H2O = a substituted beta-amino acid</text>
        <dbReference type="Rhea" id="RHEA:20401"/>
        <dbReference type="ChEBI" id="CHEBI:15377"/>
        <dbReference type="ChEBI" id="CHEBI:35627"/>
        <dbReference type="ChEBI" id="CHEBI:140347"/>
        <dbReference type="EC" id="3.5.2.6"/>
    </reaction>
</comment>
<keyword evidence="9" id="KW-0574">Periplasm</keyword>
<evidence type="ECO:0000256" key="1">
    <source>
        <dbReference type="ARBA" id="ARBA00001526"/>
    </source>
</evidence>
<dbReference type="RefSeq" id="WP_171161848.1">
    <property type="nucleotide sequence ID" value="NZ_CP053073.1"/>
</dbReference>
<organism evidence="14 15">
    <name type="scientific">Usitatibacter palustris</name>
    <dbReference type="NCBI Taxonomy" id="2732487"/>
    <lineage>
        <taxon>Bacteria</taxon>
        <taxon>Pseudomonadati</taxon>
        <taxon>Pseudomonadota</taxon>
        <taxon>Betaproteobacteria</taxon>
        <taxon>Nitrosomonadales</taxon>
        <taxon>Usitatibacteraceae</taxon>
        <taxon>Usitatibacter</taxon>
    </lineage>
</organism>
<evidence type="ECO:0000256" key="4">
    <source>
        <dbReference type="ARBA" id="ARBA00005250"/>
    </source>
</evidence>
<dbReference type="PANTHER" id="PTHR42951">
    <property type="entry name" value="METALLO-BETA-LACTAMASE DOMAIN-CONTAINING"/>
    <property type="match status" value="1"/>
</dbReference>
<evidence type="ECO:0000313" key="15">
    <source>
        <dbReference type="Proteomes" id="UP000503096"/>
    </source>
</evidence>
<dbReference type="InterPro" id="IPR036866">
    <property type="entry name" value="RibonucZ/Hydroxyglut_hydro"/>
</dbReference>
<dbReference type="EMBL" id="CP053073">
    <property type="protein sequence ID" value="QJR14972.1"/>
    <property type="molecule type" value="Genomic_DNA"/>
</dbReference>
<evidence type="ECO:0000256" key="11">
    <source>
        <dbReference type="ARBA" id="ARBA00022833"/>
    </source>
</evidence>
<evidence type="ECO:0000256" key="2">
    <source>
        <dbReference type="ARBA" id="ARBA00001947"/>
    </source>
</evidence>
<evidence type="ECO:0000256" key="9">
    <source>
        <dbReference type="ARBA" id="ARBA00022764"/>
    </source>
</evidence>
<comment type="subunit">
    <text evidence="5">Monomer.</text>
</comment>
<dbReference type="Gene3D" id="3.60.15.10">
    <property type="entry name" value="Ribonuclease Z/Hydroxyacylglutathione hydrolase-like"/>
    <property type="match status" value="1"/>
</dbReference>
<keyword evidence="8" id="KW-0732">Signal</keyword>
<evidence type="ECO:0000256" key="10">
    <source>
        <dbReference type="ARBA" id="ARBA00022801"/>
    </source>
</evidence>
<dbReference type="Pfam" id="PF00753">
    <property type="entry name" value="Lactamase_B"/>
    <property type="match status" value="1"/>
</dbReference>
<name>A0A6M4H6J2_9PROT</name>
<dbReference type="AlphaFoldDB" id="A0A6M4H6J2"/>
<dbReference type="GO" id="GO:0042597">
    <property type="term" value="C:periplasmic space"/>
    <property type="evidence" value="ECO:0007669"/>
    <property type="project" value="UniProtKB-SubCell"/>
</dbReference>
<dbReference type="PROSITE" id="PS00743">
    <property type="entry name" value="BETA_LACTAMASE_B_1"/>
    <property type="match status" value="1"/>
</dbReference>
<dbReference type="SMART" id="SM00849">
    <property type="entry name" value="Lactamase_B"/>
    <property type="match status" value="1"/>
</dbReference>
<keyword evidence="7" id="KW-0479">Metal-binding</keyword>
<evidence type="ECO:0000256" key="5">
    <source>
        <dbReference type="ARBA" id="ARBA00011245"/>
    </source>
</evidence>
<comment type="subcellular location">
    <subcellularLocation>
        <location evidence="3">Periplasm</location>
    </subcellularLocation>
</comment>
<accession>A0A6M4H6J2</accession>
<comment type="similarity">
    <text evidence="4">Belongs to the metallo-beta-lactamase superfamily. Class-B beta-lactamase family.</text>
</comment>